<name>A0A2G5UMG4_9PELO</name>
<gene>
    <name evidence="2" type="primary">Cnig_chr_III.g11778</name>
    <name evidence="2" type="ORF">B9Z55_011778</name>
</gene>
<dbReference type="InterPro" id="IPR012885">
    <property type="entry name" value="F-box_Sdz-33"/>
</dbReference>
<accession>A0A2G5UMG4</accession>
<comment type="caution">
    <text evidence="2">The sequence shown here is derived from an EMBL/GenBank/DDBJ whole genome shotgun (WGS) entry which is preliminary data.</text>
</comment>
<dbReference type="Proteomes" id="UP000230233">
    <property type="component" value="Chromosome III"/>
</dbReference>
<dbReference type="InterPro" id="IPR001810">
    <property type="entry name" value="F-box_dom"/>
</dbReference>
<dbReference type="AlphaFoldDB" id="A0A2G5UMG4"/>
<dbReference type="Pfam" id="PF00646">
    <property type="entry name" value="F-box"/>
    <property type="match status" value="1"/>
</dbReference>
<dbReference type="Pfam" id="PF07735">
    <property type="entry name" value="FBA_2"/>
    <property type="match status" value="2"/>
</dbReference>
<organism evidence="2 3">
    <name type="scientific">Caenorhabditis nigoni</name>
    <dbReference type="NCBI Taxonomy" id="1611254"/>
    <lineage>
        <taxon>Eukaryota</taxon>
        <taxon>Metazoa</taxon>
        <taxon>Ecdysozoa</taxon>
        <taxon>Nematoda</taxon>
        <taxon>Chromadorea</taxon>
        <taxon>Rhabditida</taxon>
        <taxon>Rhabditina</taxon>
        <taxon>Rhabditomorpha</taxon>
        <taxon>Rhabditoidea</taxon>
        <taxon>Rhabditidae</taxon>
        <taxon>Peloderinae</taxon>
        <taxon>Caenorhabditis</taxon>
    </lineage>
</organism>
<protein>
    <recommendedName>
        <fullName evidence="1">F-box domain-containing protein</fullName>
    </recommendedName>
</protein>
<dbReference type="OrthoDB" id="5909412at2759"/>
<feature type="domain" description="F-box" evidence="1">
    <location>
        <begin position="7"/>
        <end position="54"/>
    </location>
</feature>
<reference evidence="3" key="1">
    <citation type="submission" date="2017-10" db="EMBL/GenBank/DDBJ databases">
        <title>Rapid genome shrinkage in a self-fertile nematode reveals novel sperm competition proteins.</title>
        <authorList>
            <person name="Yin D."/>
            <person name="Schwarz E.M."/>
            <person name="Thomas C.G."/>
            <person name="Felde R.L."/>
            <person name="Korf I.F."/>
            <person name="Cutter A.D."/>
            <person name="Schartner C.M."/>
            <person name="Ralston E.J."/>
            <person name="Meyer B.J."/>
            <person name="Haag E.S."/>
        </authorList>
    </citation>
    <scope>NUCLEOTIDE SEQUENCE [LARGE SCALE GENOMIC DNA]</scope>
    <source>
        <strain evidence="3">JU1422</strain>
    </source>
</reference>
<evidence type="ECO:0000313" key="3">
    <source>
        <dbReference type="Proteomes" id="UP000230233"/>
    </source>
</evidence>
<proteinExistence type="predicted"/>
<evidence type="ECO:0000313" key="2">
    <source>
        <dbReference type="EMBL" id="PIC40436.1"/>
    </source>
</evidence>
<dbReference type="STRING" id="1611254.A0A2G5UMG4"/>
<dbReference type="InterPro" id="IPR053222">
    <property type="entry name" value="Zygotic_Embryogenesis-Asso"/>
</dbReference>
<dbReference type="EMBL" id="PDUG01000003">
    <property type="protein sequence ID" value="PIC40436.1"/>
    <property type="molecule type" value="Genomic_DNA"/>
</dbReference>
<keyword evidence="3" id="KW-1185">Reference proteome</keyword>
<dbReference type="PANTHER" id="PTHR22899">
    <property type="entry name" value="CYCLIN-RELATED F-BOX FAMILY"/>
    <property type="match status" value="1"/>
</dbReference>
<dbReference type="PROSITE" id="PS50181">
    <property type="entry name" value="FBOX"/>
    <property type="match status" value="1"/>
</dbReference>
<sequence>MDAVVPRFPFLRLPEDVQMKTFGQMPMMEILNFSLSSKQTKSTARKLKLKIHGIDVHINEQIGITVAGYQRFVLTFRGLEDIAPKAEFCWHVFSQFIPNPGFQFEHWLNHLLYIFNQSRIRIIVFDRVPCIQDLLSFRRTFDKFQTLWIYPRCPDHVAKEVLTKFRPENKLIIHKNVPDIDNSITSNLDKIHMKTILELDKLLIMNSRFIDMFTQNISSRDINRFLKLWIAGSNGNLEMLFIQSENPTDSEINQVLKGISHENVADDVERQYPDWRNKALNWIVKGGFDIRRRGDGAIATITYVENRFFKILNFSLSSKQTKSTVRKLKLKIYGIDVHINEQIGINAAGRQGIVLTFRGLEDMSPKAEFRWRVPSQFISNPGFRFEQWINHLLYIFNQSEIRNLVFGGVPCIQRLLNFRRTFDKFQTLWIYARCPDHVAKEAVIKFQPEKKLVIDKHVPDIDNYIISNLDKIHMKTTLELDELLIMNSKSIAIFTPKISCRDMNQFLKLWIAGSNRNLAMLFIQSENPTDLEINQVLKGISHEKVSDDVRRKFPDPRNKKVRWIVNGGFDIKRGRDGAIATVDYVGDRNFKMFVWRS</sequence>
<evidence type="ECO:0000259" key="1">
    <source>
        <dbReference type="PROSITE" id="PS50181"/>
    </source>
</evidence>